<protein>
    <submittedName>
        <fullName evidence="1">Uncharacterized protein</fullName>
    </submittedName>
</protein>
<reference evidence="1" key="1">
    <citation type="submission" date="2021-08" db="EMBL/GenBank/DDBJ databases">
        <title>The first chromosome-level gecko genome reveals the dynamic sex chromosomes of Neotropical dwarf geckos (Sphaerodactylidae: Sphaerodactylus).</title>
        <authorList>
            <person name="Pinto B.J."/>
            <person name="Keating S.E."/>
            <person name="Gamble T."/>
        </authorList>
    </citation>
    <scope>NUCLEOTIDE SEQUENCE</scope>
    <source>
        <strain evidence="1">TG3544</strain>
    </source>
</reference>
<comment type="caution">
    <text evidence="1">The sequence shown here is derived from an EMBL/GenBank/DDBJ whole genome shotgun (WGS) entry which is preliminary data.</text>
</comment>
<organism evidence="1 2">
    <name type="scientific">Sphaerodactylus townsendi</name>
    <dbReference type="NCBI Taxonomy" id="933632"/>
    <lineage>
        <taxon>Eukaryota</taxon>
        <taxon>Metazoa</taxon>
        <taxon>Chordata</taxon>
        <taxon>Craniata</taxon>
        <taxon>Vertebrata</taxon>
        <taxon>Euteleostomi</taxon>
        <taxon>Lepidosauria</taxon>
        <taxon>Squamata</taxon>
        <taxon>Bifurcata</taxon>
        <taxon>Gekkota</taxon>
        <taxon>Sphaerodactylidae</taxon>
        <taxon>Sphaerodactylus</taxon>
    </lineage>
</organism>
<gene>
    <name evidence="1" type="ORF">K3G42_015469</name>
</gene>
<dbReference type="EMBL" id="CM037620">
    <property type="protein sequence ID" value="KAH7994784.1"/>
    <property type="molecule type" value="Genomic_DNA"/>
</dbReference>
<accession>A0ACB8ERB0</accession>
<keyword evidence="2" id="KW-1185">Reference proteome</keyword>
<dbReference type="Proteomes" id="UP000827872">
    <property type="component" value="Linkage Group LG07"/>
</dbReference>
<evidence type="ECO:0000313" key="1">
    <source>
        <dbReference type="EMBL" id="KAH7994784.1"/>
    </source>
</evidence>
<proteinExistence type="predicted"/>
<name>A0ACB8ERB0_9SAUR</name>
<evidence type="ECO:0000313" key="2">
    <source>
        <dbReference type="Proteomes" id="UP000827872"/>
    </source>
</evidence>
<sequence>MSGRGRCTERDARTPRRCWRAGRGRGEEEPLAQTGSGPRDCRNGPRGGLDSSRGQSARLRTSHRPIRGGLVGGVADGSGSAGGCNSRRSLDAQADSRGGRVGAKPQGLETPPRAGSLSGPGRVQQPAAELNVGQGSPKQLGQGREMSFLGPLSSLSAWRNISNVRTIK</sequence>